<evidence type="ECO:0000256" key="3">
    <source>
        <dbReference type="ARBA" id="ARBA00022989"/>
    </source>
</evidence>
<proteinExistence type="predicted"/>
<dbReference type="GO" id="GO:0022857">
    <property type="term" value="F:transmembrane transporter activity"/>
    <property type="evidence" value="ECO:0007669"/>
    <property type="project" value="TreeGrafter"/>
</dbReference>
<keyword evidence="7" id="KW-1185">Reference proteome</keyword>
<dbReference type="RefSeq" id="XP_047759821.1">
    <property type="nucleotide sequence ID" value="XM_047907395.1"/>
</dbReference>
<evidence type="ECO:0000256" key="5">
    <source>
        <dbReference type="SAM" id="Phobius"/>
    </source>
</evidence>
<feature type="transmembrane region" description="Helical" evidence="5">
    <location>
        <begin position="113"/>
        <end position="134"/>
    </location>
</feature>
<dbReference type="AlphaFoldDB" id="A0A9Q8LDF1"/>
<keyword evidence="4 5" id="KW-0472">Membrane</keyword>
<evidence type="ECO:0000313" key="7">
    <source>
        <dbReference type="Proteomes" id="UP000756132"/>
    </source>
</evidence>
<organism evidence="6 7">
    <name type="scientific">Passalora fulva</name>
    <name type="common">Tomato leaf mold</name>
    <name type="synonym">Cladosporium fulvum</name>
    <dbReference type="NCBI Taxonomy" id="5499"/>
    <lineage>
        <taxon>Eukaryota</taxon>
        <taxon>Fungi</taxon>
        <taxon>Dikarya</taxon>
        <taxon>Ascomycota</taxon>
        <taxon>Pezizomycotina</taxon>
        <taxon>Dothideomycetes</taxon>
        <taxon>Dothideomycetidae</taxon>
        <taxon>Mycosphaerellales</taxon>
        <taxon>Mycosphaerellaceae</taxon>
        <taxon>Fulvia</taxon>
    </lineage>
</organism>
<accession>A0A9Q8LDF1</accession>
<comment type="subcellular location">
    <subcellularLocation>
        <location evidence="1">Membrane</location>
        <topology evidence="1">Multi-pass membrane protein</topology>
    </subcellularLocation>
</comment>
<keyword evidence="2 5" id="KW-0812">Transmembrane</keyword>
<dbReference type="Gene3D" id="1.20.1250.20">
    <property type="entry name" value="MFS general substrate transporter like domains"/>
    <property type="match status" value="1"/>
</dbReference>
<evidence type="ECO:0000256" key="1">
    <source>
        <dbReference type="ARBA" id="ARBA00004141"/>
    </source>
</evidence>
<gene>
    <name evidence="6" type="ORF">CLAFUR5_08247</name>
</gene>
<feature type="transmembrane region" description="Helical" evidence="5">
    <location>
        <begin position="140"/>
        <end position="158"/>
    </location>
</feature>
<dbReference type="KEGG" id="ffu:CLAFUR5_08247"/>
<feature type="transmembrane region" description="Helical" evidence="5">
    <location>
        <begin position="49"/>
        <end position="74"/>
    </location>
</feature>
<dbReference type="OrthoDB" id="10021397at2759"/>
<evidence type="ECO:0000256" key="2">
    <source>
        <dbReference type="ARBA" id="ARBA00022692"/>
    </source>
</evidence>
<evidence type="ECO:0000256" key="4">
    <source>
        <dbReference type="ARBA" id="ARBA00023136"/>
    </source>
</evidence>
<reference evidence="6" key="1">
    <citation type="submission" date="2021-12" db="EMBL/GenBank/DDBJ databases">
        <authorList>
            <person name="Zaccaron A."/>
            <person name="Stergiopoulos I."/>
        </authorList>
    </citation>
    <scope>NUCLEOTIDE SEQUENCE</scope>
    <source>
        <strain evidence="6">Race5_Kim</strain>
    </source>
</reference>
<dbReference type="PANTHER" id="PTHR23501:SF49">
    <property type="entry name" value="MAJOR FACILITATOR SUPERFAMILY (MFS) PROFILE DOMAIN-CONTAINING PROTEIN"/>
    <property type="match status" value="1"/>
</dbReference>
<protein>
    <submittedName>
        <fullName evidence="6">Efflux pump bfoC</fullName>
    </submittedName>
</protein>
<dbReference type="GeneID" id="71988125"/>
<name>A0A9Q8LDF1_PASFU</name>
<dbReference type="Proteomes" id="UP000756132">
    <property type="component" value="Chromosome 3"/>
</dbReference>
<dbReference type="SUPFAM" id="SSF103473">
    <property type="entry name" value="MFS general substrate transporter"/>
    <property type="match status" value="1"/>
</dbReference>
<keyword evidence="3 5" id="KW-1133">Transmembrane helix</keyword>
<sequence length="295" mass="30935">MFFYALERVADGERWGSKLVIGLLVGAGMTVVAGESASMMPRLLKQRTVLAAGIANVAMYWTLVTYIYFLVLYFQAIMGASVIDSAVNMLPLVVTCSVFSILAGVLVTSTGYFTPPAIAGTSLTLIGAGLLTTLGEHTITVTWAGFQILVGVGLGLSLQQGIFSMQVVLNAADIPAGTSLQTLCQSLGGAIAVSVGNVLLASTFHSHERQLREAGVDANEVLRSGATAFRSRVSGHDLDVLLNMYAEGLRNTFVTSAAVAGVALIATCLMEMRKAAETTAASSSRSEERKDTVGD</sequence>
<feature type="transmembrane region" description="Helical" evidence="5">
    <location>
        <begin position="86"/>
        <end position="106"/>
    </location>
</feature>
<reference evidence="6" key="2">
    <citation type="journal article" date="2022" name="Microb. Genom.">
        <title>A chromosome-scale genome assembly of the tomato pathogen Cladosporium fulvum reveals a compartmentalized genome architecture and the presence of a dispensable chromosome.</title>
        <authorList>
            <person name="Zaccaron A.Z."/>
            <person name="Chen L.H."/>
            <person name="Samaras A."/>
            <person name="Stergiopoulos I."/>
        </authorList>
    </citation>
    <scope>NUCLEOTIDE SEQUENCE</scope>
    <source>
        <strain evidence="6">Race5_Kim</strain>
    </source>
</reference>
<feature type="transmembrane region" description="Helical" evidence="5">
    <location>
        <begin position="20"/>
        <end position="37"/>
    </location>
</feature>
<dbReference type="EMBL" id="CP090165">
    <property type="protein sequence ID" value="UJO15455.1"/>
    <property type="molecule type" value="Genomic_DNA"/>
</dbReference>
<evidence type="ECO:0000313" key="6">
    <source>
        <dbReference type="EMBL" id="UJO15455.1"/>
    </source>
</evidence>
<dbReference type="InterPro" id="IPR036259">
    <property type="entry name" value="MFS_trans_sf"/>
</dbReference>
<dbReference type="GO" id="GO:0005886">
    <property type="term" value="C:plasma membrane"/>
    <property type="evidence" value="ECO:0007669"/>
    <property type="project" value="TreeGrafter"/>
</dbReference>
<dbReference type="PANTHER" id="PTHR23501">
    <property type="entry name" value="MAJOR FACILITATOR SUPERFAMILY"/>
    <property type="match status" value="1"/>
</dbReference>